<comment type="caution">
    <text evidence="2">The sequence shown here is derived from an EMBL/GenBank/DDBJ whole genome shotgun (WGS) entry which is preliminary data.</text>
</comment>
<protein>
    <submittedName>
        <fullName evidence="2">MFS family permease</fullName>
    </submittedName>
</protein>
<evidence type="ECO:0000313" key="3">
    <source>
        <dbReference type="EMBL" id="NVN31186.1"/>
    </source>
</evidence>
<dbReference type="EMBL" id="JACHXV010000004">
    <property type="protein sequence ID" value="MBB3173468.1"/>
    <property type="molecule type" value="Genomic_DNA"/>
</dbReference>
<dbReference type="Proteomes" id="UP000565205">
    <property type="component" value="Unassembled WGS sequence"/>
</dbReference>
<keyword evidence="4" id="KW-1185">Reference proteome</keyword>
<reference evidence="3 5" key="1">
    <citation type="submission" date="2020-06" db="EMBL/GenBank/DDBJ databases">
        <title>Description of novel acetic acid bacteria.</title>
        <authorList>
            <person name="Sombolestani A."/>
        </authorList>
    </citation>
    <scope>NUCLEOTIDE SEQUENCE [LARGE SCALE GENOMIC DNA]</scope>
    <source>
        <strain evidence="3 5">LMG 26838</strain>
    </source>
</reference>
<feature type="transmembrane region" description="Helical" evidence="1">
    <location>
        <begin position="68"/>
        <end position="87"/>
    </location>
</feature>
<dbReference type="AlphaFoldDB" id="A0A839UT81"/>
<feature type="transmembrane region" description="Helical" evidence="1">
    <location>
        <begin position="281"/>
        <end position="300"/>
    </location>
</feature>
<sequence>MATQDSDLERPAVLGAPFIAHHPMWRRMLYVAIGIFLSLAAATENALLSANISSVAGEAGLTSAEASWLVIAFVSGSSFANLVVIKGRQQFGLHLMQRLMLGLDIASGLVCVVWPAYPALLVNRALNGLMVSTCVASGIYYFIQALPKSYRLSAIVLGICSVQMATPLAAMVPVDTLTALGNAGFIRLATAMSALCLLLVVAFPLPPTYTARVINPLDGLSAGLLYATILPLTAVLALGRTLWWTDTPWLGALLVMATLFGAAAIAMELCRTTPLLQVEWLSSWVVIQFVAVAVMERIVLGEQSTGVSGLFSQAGLINDQLHTFYGFVLAGMVCGAIAVAFLITPKTIPVLCIAALFLIGVAAWIDTGSNELSRPREFWFSQMLLGLGTTMFVAPALVYGISLVLKSDPSHFISTILVFSAAQSLGSVIGSAVLGSLHYYYQQYTLLSLSQQLPATADTAARLRALGRSALSSMLQTQSNTLGYLNVFGFVRDLAIAVALFMLGRILWRAWRETGQEKPTR</sequence>
<keyword evidence="1" id="KW-0812">Transmembrane</keyword>
<keyword evidence="1" id="KW-0472">Membrane</keyword>
<feature type="transmembrane region" description="Helical" evidence="1">
    <location>
        <begin position="249"/>
        <end position="269"/>
    </location>
</feature>
<feature type="transmembrane region" description="Helical" evidence="1">
    <location>
        <begin position="125"/>
        <end position="143"/>
    </location>
</feature>
<feature type="transmembrane region" description="Helical" evidence="1">
    <location>
        <begin position="484"/>
        <end position="508"/>
    </location>
</feature>
<evidence type="ECO:0000313" key="4">
    <source>
        <dbReference type="Proteomes" id="UP000557688"/>
    </source>
</evidence>
<feature type="transmembrane region" description="Helical" evidence="1">
    <location>
        <begin position="99"/>
        <end position="119"/>
    </location>
</feature>
<keyword evidence="1" id="KW-1133">Transmembrane helix</keyword>
<feature type="transmembrane region" description="Helical" evidence="1">
    <location>
        <begin position="417"/>
        <end position="441"/>
    </location>
</feature>
<proteinExistence type="predicted"/>
<gene>
    <name evidence="2" type="ORF">FHR90_001291</name>
    <name evidence="3" type="ORF">HUK83_12680</name>
</gene>
<dbReference type="EMBL" id="JABXXQ010000306">
    <property type="protein sequence ID" value="NVN31186.1"/>
    <property type="molecule type" value="Genomic_DNA"/>
</dbReference>
<dbReference type="SUPFAM" id="SSF103473">
    <property type="entry name" value="MFS general substrate transporter"/>
    <property type="match status" value="1"/>
</dbReference>
<feature type="transmembrane region" description="Helical" evidence="1">
    <location>
        <begin position="348"/>
        <end position="365"/>
    </location>
</feature>
<feature type="transmembrane region" description="Helical" evidence="1">
    <location>
        <begin position="150"/>
        <end position="172"/>
    </location>
</feature>
<feature type="transmembrane region" description="Helical" evidence="1">
    <location>
        <begin position="385"/>
        <end position="405"/>
    </location>
</feature>
<dbReference type="InterPro" id="IPR036259">
    <property type="entry name" value="MFS_trans_sf"/>
</dbReference>
<feature type="transmembrane region" description="Helical" evidence="1">
    <location>
        <begin position="28"/>
        <end position="48"/>
    </location>
</feature>
<dbReference type="Proteomes" id="UP000557688">
    <property type="component" value="Unassembled WGS sequence"/>
</dbReference>
<feature type="transmembrane region" description="Helical" evidence="1">
    <location>
        <begin position="320"/>
        <end position="343"/>
    </location>
</feature>
<evidence type="ECO:0000256" key="1">
    <source>
        <dbReference type="SAM" id="Phobius"/>
    </source>
</evidence>
<organism evidence="2 4">
    <name type="scientific">Endobacter medicaginis</name>
    <dbReference type="NCBI Taxonomy" id="1181271"/>
    <lineage>
        <taxon>Bacteria</taxon>
        <taxon>Pseudomonadati</taxon>
        <taxon>Pseudomonadota</taxon>
        <taxon>Alphaproteobacteria</taxon>
        <taxon>Acetobacterales</taxon>
        <taxon>Acetobacteraceae</taxon>
        <taxon>Endobacter</taxon>
    </lineage>
</organism>
<feature type="transmembrane region" description="Helical" evidence="1">
    <location>
        <begin position="224"/>
        <end position="243"/>
    </location>
</feature>
<dbReference type="RefSeq" id="WP_176625319.1">
    <property type="nucleotide sequence ID" value="NZ_JABXXQ010000306.1"/>
</dbReference>
<accession>A0A839UT81</accession>
<name>A0A839UT81_9PROT</name>
<evidence type="ECO:0000313" key="5">
    <source>
        <dbReference type="Proteomes" id="UP000565205"/>
    </source>
</evidence>
<feature type="transmembrane region" description="Helical" evidence="1">
    <location>
        <begin position="184"/>
        <end position="203"/>
    </location>
</feature>
<evidence type="ECO:0000313" key="2">
    <source>
        <dbReference type="EMBL" id="MBB3173468.1"/>
    </source>
</evidence>
<reference evidence="2 4" key="2">
    <citation type="submission" date="2020-08" db="EMBL/GenBank/DDBJ databases">
        <title>Genomic Encyclopedia of Type Strains, Phase III (KMG-III): the genomes of soil and plant-associated and newly described type strains.</title>
        <authorList>
            <person name="Whitman W."/>
        </authorList>
    </citation>
    <scope>NUCLEOTIDE SEQUENCE [LARGE SCALE GENOMIC DNA]</scope>
    <source>
        <strain evidence="2 4">CECT 8088</strain>
    </source>
</reference>